<proteinExistence type="predicted"/>
<gene>
    <name evidence="1" type="ORF">BB560_005359</name>
</gene>
<dbReference type="AlphaFoldDB" id="A0A2T9Z6P0"/>
<evidence type="ECO:0000313" key="1">
    <source>
        <dbReference type="EMBL" id="PVV00266.1"/>
    </source>
</evidence>
<accession>A0A2T9Z6P0</accession>
<dbReference type="EMBL" id="MBFS01002148">
    <property type="protein sequence ID" value="PVV00266.1"/>
    <property type="molecule type" value="Genomic_DNA"/>
</dbReference>
<comment type="caution">
    <text evidence="1">The sequence shown here is derived from an EMBL/GenBank/DDBJ whole genome shotgun (WGS) entry which is preliminary data.</text>
</comment>
<keyword evidence="2" id="KW-1185">Reference proteome</keyword>
<dbReference type="Proteomes" id="UP000245609">
    <property type="component" value="Unassembled WGS sequence"/>
</dbReference>
<sequence length="60" mass="6860">MLIRDSSDYRAKDTLQSDHVLDSKICLTYYSGLVQYPDGIQSHAQENRPLKGEPFPFSKV</sequence>
<protein>
    <submittedName>
        <fullName evidence="1">Uncharacterized protein</fullName>
    </submittedName>
</protein>
<name>A0A2T9Z6P0_9FUNG</name>
<reference evidence="1 2" key="1">
    <citation type="journal article" date="2018" name="MBio">
        <title>Comparative Genomics Reveals the Core Gene Toolbox for the Fungus-Insect Symbiosis.</title>
        <authorList>
            <person name="Wang Y."/>
            <person name="Stata M."/>
            <person name="Wang W."/>
            <person name="Stajich J.E."/>
            <person name="White M.M."/>
            <person name="Moncalvo J.M."/>
        </authorList>
    </citation>
    <scope>NUCLEOTIDE SEQUENCE [LARGE SCALE GENOMIC DNA]</scope>
    <source>
        <strain evidence="1 2">SC-DP-2</strain>
    </source>
</reference>
<organism evidence="1 2">
    <name type="scientific">Smittium megazygosporum</name>
    <dbReference type="NCBI Taxonomy" id="133381"/>
    <lineage>
        <taxon>Eukaryota</taxon>
        <taxon>Fungi</taxon>
        <taxon>Fungi incertae sedis</taxon>
        <taxon>Zoopagomycota</taxon>
        <taxon>Kickxellomycotina</taxon>
        <taxon>Harpellomycetes</taxon>
        <taxon>Harpellales</taxon>
        <taxon>Legeriomycetaceae</taxon>
        <taxon>Smittium</taxon>
    </lineage>
</organism>
<evidence type="ECO:0000313" key="2">
    <source>
        <dbReference type="Proteomes" id="UP000245609"/>
    </source>
</evidence>